<evidence type="ECO:0000256" key="1">
    <source>
        <dbReference type="ARBA" id="ARBA00004173"/>
    </source>
</evidence>
<evidence type="ECO:0000313" key="8">
    <source>
        <dbReference type="EMBL" id="CAF5011259.1"/>
    </source>
</evidence>
<organism evidence="8 9">
    <name type="scientific">Rotaria socialis</name>
    <dbReference type="NCBI Taxonomy" id="392032"/>
    <lineage>
        <taxon>Eukaryota</taxon>
        <taxon>Metazoa</taxon>
        <taxon>Spiralia</taxon>
        <taxon>Gnathifera</taxon>
        <taxon>Rotifera</taxon>
        <taxon>Eurotatoria</taxon>
        <taxon>Bdelloidea</taxon>
        <taxon>Philodinida</taxon>
        <taxon>Philodinidae</taxon>
        <taxon>Rotaria</taxon>
    </lineage>
</organism>
<comment type="catalytic activity">
    <reaction evidence="6 7">
        <text>L-arginyl-[protein] + 2 S-adenosyl-L-methionine = N(omega),N(omega)'-dimethyl-L-arginyl-[protein] + 2 S-adenosyl-L-homocysteine + 2 H(+)</text>
        <dbReference type="Rhea" id="RHEA:48108"/>
        <dbReference type="Rhea" id="RHEA-COMP:10532"/>
        <dbReference type="Rhea" id="RHEA-COMP:11992"/>
        <dbReference type="ChEBI" id="CHEBI:15378"/>
        <dbReference type="ChEBI" id="CHEBI:29965"/>
        <dbReference type="ChEBI" id="CHEBI:57856"/>
        <dbReference type="ChEBI" id="CHEBI:59789"/>
        <dbReference type="ChEBI" id="CHEBI:88221"/>
        <dbReference type="EC" id="2.1.1.320"/>
    </reaction>
</comment>
<dbReference type="PANTHER" id="PTHR12049">
    <property type="entry name" value="PROTEIN ARGININE METHYLTRANSFERASE NDUFAF7, MITOCHONDRIAL"/>
    <property type="match status" value="1"/>
</dbReference>
<dbReference type="AlphaFoldDB" id="A0A822AYG8"/>
<gene>
    <name evidence="8" type="ORF">QYT958_LOCUS39087</name>
</gene>
<accession>A0A822AYG8</accession>
<evidence type="ECO:0000313" key="9">
    <source>
        <dbReference type="Proteomes" id="UP000663848"/>
    </source>
</evidence>
<dbReference type="PANTHER" id="PTHR12049:SF7">
    <property type="entry name" value="PROTEIN ARGININE METHYLTRANSFERASE NDUFAF7, MITOCHONDRIAL"/>
    <property type="match status" value="1"/>
</dbReference>
<dbReference type="GO" id="GO:0005739">
    <property type="term" value="C:mitochondrion"/>
    <property type="evidence" value="ECO:0007669"/>
    <property type="project" value="UniProtKB-SubCell"/>
</dbReference>
<dbReference type="Proteomes" id="UP000663848">
    <property type="component" value="Unassembled WGS sequence"/>
</dbReference>
<keyword evidence="3 7" id="KW-0489">Methyltransferase</keyword>
<evidence type="ECO:0000256" key="7">
    <source>
        <dbReference type="RuleBase" id="RU364114"/>
    </source>
</evidence>
<evidence type="ECO:0000256" key="6">
    <source>
        <dbReference type="ARBA" id="ARBA00048612"/>
    </source>
</evidence>
<dbReference type="EMBL" id="CAJOBR010035613">
    <property type="protein sequence ID" value="CAF5011259.1"/>
    <property type="molecule type" value="Genomic_DNA"/>
</dbReference>
<comment type="subcellular location">
    <subcellularLocation>
        <location evidence="1 7">Mitochondrion</location>
    </subcellularLocation>
</comment>
<dbReference type="GO" id="GO:0032259">
    <property type="term" value="P:methylation"/>
    <property type="evidence" value="ECO:0007669"/>
    <property type="project" value="UniProtKB-KW"/>
</dbReference>
<keyword evidence="5 7" id="KW-0496">Mitochondrion</keyword>
<dbReference type="GO" id="GO:0035243">
    <property type="term" value="F:protein-arginine omega-N symmetric methyltransferase activity"/>
    <property type="evidence" value="ECO:0007669"/>
    <property type="project" value="UniProtKB-EC"/>
</dbReference>
<comment type="similarity">
    <text evidence="2 7">Belongs to the NDUFAF7 family.</text>
</comment>
<dbReference type="Gene3D" id="3.40.50.12710">
    <property type="match status" value="1"/>
</dbReference>
<name>A0A822AYG8_9BILA</name>
<evidence type="ECO:0000256" key="3">
    <source>
        <dbReference type="ARBA" id="ARBA00022603"/>
    </source>
</evidence>
<evidence type="ECO:0000256" key="2">
    <source>
        <dbReference type="ARBA" id="ARBA00005891"/>
    </source>
</evidence>
<protein>
    <recommendedName>
        <fullName evidence="7">Protein arginine methyltransferase NDUFAF7</fullName>
        <ecNumber evidence="7">2.1.1.320</ecNumber>
    </recommendedName>
</protein>
<dbReference type="InterPro" id="IPR003788">
    <property type="entry name" value="NDUFAF7"/>
</dbReference>
<dbReference type="InterPro" id="IPR038375">
    <property type="entry name" value="NDUFAF7_sf"/>
</dbReference>
<sequence length="68" mass="7499">MCTHLKTYGGSALIGDYGHWGDKGDTFRAFRKDEIVDPLSDPGNVDMTSDVDFEELSMRGMQVSNGNI</sequence>
<reference evidence="8" key="1">
    <citation type="submission" date="2021-02" db="EMBL/GenBank/DDBJ databases">
        <authorList>
            <person name="Nowell W R."/>
        </authorList>
    </citation>
    <scope>NUCLEOTIDE SEQUENCE</scope>
</reference>
<proteinExistence type="inferred from homology"/>
<dbReference type="GO" id="GO:0032981">
    <property type="term" value="P:mitochondrial respiratory chain complex I assembly"/>
    <property type="evidence" value="ECO:0007669"/>
    <property type="project" value="TreeGrafter"/>
</dbReference>
<evidence type="ECO:0000256" key="5">
    <source>
        <dbReference type="ARBA" id="ARBA00023128"/>
    </source>
</evidence>
<evidence type="ECO:0000256" key="4">
    <source>
        <dbReference type="ARBA" id="ARBA00022679"/>
    </source>
</evidence>
<dbReference type="SUPFAM" id="SSF53335">
    <property type="entry name" value="S-adenosyl-L-methionine-dependent methyltransferases"/>
    <property type="match status" value="1"/>
</dbReference>
<dbReference type="InterPro" id="IPR029063">
    <property type="entry name" value="SAM-dependent_MTases_sf"/>
</dbReference>
<comment type="caution">
    <text evidence="8">The sequence shown here is derived from an EMBL/GenBank/DDBJ whole genome shotgun (WGS) entry which is preliminary data.</text>
</comment>
<dbReference type="Pfam" id="PF02636">
    <property type="entry name" value="Methyltransf_28"/>
    <property type="match status" value="1"/>
</dbReference>
<keyword evidence="4 7" id="KW-0808">Transferase</keyword>
<comment type="function">
    <text evidence="7">Arginine methyltransferase involved in the assembly or stability of mitochondrial NADH:ubiquinone oxidoreductase complex (complex I).</text>
</comment>
<dbReference type="EC" id="2.1.1.320" evidence="7"/>